<evidence type="ECO:0000313" key="2">
    <source>
        <dbReference type="EMBL" id="GHF10014.1"/>
    </source>
</evidence>
<dbReference type="Proteomes" id="UP000605897">
    <property type="component" value="Unassembled WGS sequence"/>
</dbReference>
<proteinExistence type="predicted"/>
<gene>
    <name evidence="2" type="ORF">GCM10017786_49530</name>
</gene>
<name>A0ABQ3JCB3_9PSEU</name>
<reference evidence="3" key="1">
    <citation type="journal article" date="2019" name="Int. J. Syst. Evol. Microbiol.">
        <title>The Global Catalogue of Microorganisms (GCM) 10K type strain sequencing project: providing services to taxonomists for standard genome sequencing and annotation.</title>
        <authorList>
            <consortium name="The Broad Institute Genomics Platform"/>
            <consortium name="The Broad Institute Genome Sequencing Center for Infectious Disease"/>
            <person name="Wu L."/>
            <person name="Ma J."/>
        </authorList>
    </citation>
    <scope>NUCLEOTIDE SEQUENCE [LARGE SCALE GENOMIC DNA]</scope>
    <source>
        <strain evidence="3">CGMCC 4.7677</strain>
    </source>
</reference>
<dbReference type="EMBL" id="BNAU01000006">
    <property type="protein sequence ID" value="GHF10014.1"/>
    <property type="molecule type" value="Genomic_DNA"/>
</dbReference>
<sequence>MRVKSKLAGSAVNPTARVSGPDPTEAVDPAEQAEITSRSASAAEIRTFILTPSQYAGPTSSLGLHQTG</sequence>
<protein>
    <submittedName>
        <fullName evidence="2">Uncharacterized protein</fullName>
    </submittedName>
</protein>
<feature type="region of interest" description="Disordered" evidence="1">
    <location>
        <begin position="1"/>
        <end position="39"/>
    </location>
</feature>
<comment type="caution">
    <text evidence="2">The sequence shown here is derived from an EMBL/GenBank/DDBJ whole genome shotgun (WGS) entry which is preliminary data.</text>
</comment>
<evidence type="ECO:0000313" key="3">
    <source>
        <dbReference type="Proteomes" id="UP000605897"/>
    </source>
</evidence>
<organism evidence="2 3">
    <name type="scientific">Amycolatopsis deserti</name>
    <dbReference type="NCBI Taxonomy" id="185696"/>
    <lineage>
        <taxon>Bacteria</taxon>
        <taxon>Bacillati</taxon>
        <taxon>Actinomycetota</taxon>
        <taxon>Actinomycetes</taxon>
        <taxon>Pseudonocardiales</taxon>
        <taxon>Pseudonocardiaceae</taxon>
        <taxon>Amycolatopsis</taxon>
    </lineage>
</organism>
<accession>A0ABQ3JCB3</accession>
<evidence type="ECO:0000256" key="1">
    <source>
        <dbReference type="SAM" id="MobiDB-lite"/>
    </source>
</evidence>
<keyword evidence="3" id="KW-1185">Reference proteome</keyword>